<feature type="domain" description="MaoC-like" evidence="1">
    <location>
        <begin position="12"/>
        <end position="93"/>
    </location>
</feature>
<evidence type="ECO:0000313" key="2">
    <source>
        <dbReference type="EMBL" id="MDV6227387.1"/>
    </source>
</evidence>
<dbReference type="PANTHER" id="PTHR43437">
    <property type="entry name" value="HYDROXYACYL-THIOESTER DEHYDRATASE TYPE 2, MITOCHONDRIAL-RELATED"/>
    <property type="match status" value="1"/>
</dbReference>
<dbReference type="PANTHER" id="PTHR43437:SF3">
    <property type="entry name" value="HYDROXYACYL-THIOESTER DEHYDRATASE TYPE 2, MITOCHONDRIAL"/>
    <property type="match status" value="1"/>
</dbReference>
<dbReference type="EMBL" id="JAWLIP010000006">
    <property type="protein sequence ID" value="MDV6227387.1"/>
    <property type="molecule type" value="Genomic_DNA"/>
</dbReference>
<dbReference type="Proteomes" id="UP001185659">
    <property type="component" value="Unassembled WGS sequence"/>
</dbReference>
<evidence type="ECO:0000259" key="1">
    <source>
        <dbReference type="Pfam" id="PF01575"/>
    </source>
</evidence>
<protein>
    <submittedName>
        <fullName evidence="2">MaoC/PaaZ C-terminal domain-containing protein</fullName>
    </submittedName>
</protein>
<organism evidence="2 3">
    <name type="scientific">Nitratireductor aquimarinus</name>
    <dbReference type="NCBI Taxonomy" id="889300"/>
    <lineage>
        <taxon>Bacteria</taxon>
        <taxon>Pseudomonadati</taxon>
        <taxon>Pseudomonadota</taxon>
        <taxon>Alphaproteobacteria</taxon>
        <taxon>Hyphomicrobiales</taxon>
        <taxon>Phyllobacteriaceae</taxon>
        <taxon>Nitratireductor</taxon>
    </lineage>
</organism>
<dbReference type="InterPro" id="IPR002539">
    <property type="entry name" value="MaoC-like_dom"/>
</dbReference>
<accession>A0ABU4AMB2</accession>
<reference evidence="2 3" key="1">
    <citation type="submission" date="2023-10" db="EMBL/GenBank/DDBJ databases">
        <authorList>
            <person name="Venkata Ramana C."/>
            <person name="Sasikala C."/>
            <person name="Dhurka M."/>
        </authorList>
    </citation>
    <scope>NUCLEOTIDE SEQUENCE [LARGE SCALE GENOMIC DNA]</scope>
    <source>
        <strain evidence="2 3">KCTC 32151</strain>
    </source>
</reference>
<name>A0ABU4AMB2_9HYPH</name>
<dbReference type="SUPFAM" id="SSF54637">
    <property type="entry name" value="Thioesterase/thiol ester dehydrase-isomerase"/>
    <property type="match status" value="1"/>
</dbReference>
<dbReference type="InterPro" id="IPR029069">
    <property type="entry name" value="HotDog_dom_sf"/>
</dbReference>
<evidence type="ECO:0000313" key="3">
    <source>
        <dbReference type="Proteomes" id="UP001185659"/>
    </source>
</evidence>
<sequence length="117" mass="12665">MLDLSARWLPSQEEFDAFAAVSGDDNAIHVDPEFSARTSFGRTVSHGMLIYSKLWGLLQKAEPGARQVSQTMMFPNPAFAGEEVALTVRETAPGTLEMKAVRVADAAELLVGEARIA</sequence>
<keyword evidence="3" id="KW-1185">Reference proteome</keyword>
<gene>
    <name evidence="2" type="ORF">R2G56_13900</name>
</gene>
<dbReference type="RefSeq" id="WP_206544960.1">
    <property type="nucleotide sequence ID" value="NZ_JAEKJX010000004.1"/>
</dbReference>
<comment type="caution">
    <text evidence="2">The sequence shown here is derived from an EMBL/GenBank/DDBJ whole genome shotgun (WGS) entry which is preliminary data.</text>
</comment>
<dbReference type="Gene3D" id="3.10.129.10">
    <property type="entry name" value="Hotdog Thioesterase"/>
    <property type="match status" value="1"/>
</dbReference>
<proteinExistence type="predicted"/>
<dbReference type="Pfam" id="PF01575">
    <property type="entry name" value="MaoC_dehydratas"/>
    <property type="match status" value="1"/>
</dbReference>
<dbReference type="InterPro" id="IPR050965">
    <property type="entry name" value="UPF0336/Enoyl-CoA_hydratase"/>
</dbReference>